<keyword evidence="4 6" id="KW-1133">Transmembrane helix</keyword>
<feature type="transmembrane region" description="Helical" evidence="6">
    <location>
        <begin position="325"/>
        <end position="348"/>
    </location>
</feature>
<evidence type="ECO:0000313" key="8">
    <source>
        <dbReference type="EMBL" id="MFF3574529.1"/>
    </source>
</evidence>
<dbReference type="InterPro" id="IPR050382">
    <property type="entry name" value="MFS_Na/Anion_cotransporter"/>
</dbReference>
<gene>
    <name evidence="8" type="ORF">ACFYXQ_42955</name>
</gene>
<dbReference type="PIRSF" id="PIRSF002808">
    <property type="entry name" value="Hexose_phosphate_transp"/>
    <property type="match status" value="1"/>
</dbReference>
<feature type="transmembrane region" description="Helical" evidence="6">
    <location>
        <begin position="229"/>
        <end position="250"/>
    </location>
</feature>
<dbReference type="Pfam" id="PF07690">
    <property type="entry name" value="MFS_1"/>
    <property type="match status" value="1"/>
</dbReference>
<evidence type="ECO:0000256" key="1">
    <source>
        <dbReference type="ARBA" id="ARBA00004651"/>
    </source>
</evidence>
<proteinExistence type="predicted"/>
<evidence type="ECO:0000256" key="4">
    <source>
        <dbReference type="ARBA" id="ARBA00022989"/>
    </source>
</evidence>
<feature type="transmembrane region" description="Helical" evidence="6">
    <location>
        <begin position="133"/>
        <end position="158"/>
    </location>
</feature>
<feature type="transmembrane region" description="Helical" evidence="6">
    <location>
        <begin position="299"/>
        <end position="319"/>
    </location>
</feature>
<keyword evidence="9" id="KW-1185">Reference proteome</keyword>
<dbReference type="PROSITE" id="PS50850">
    <property type="entry name" value="MFS"/>
    <property type="match status" value="1"/>
</dbReference>
<dbReference type="PANTHER" id="PTHR11662">
    <property type="entry name" value="SOLUTE CARRIER FAMILY 17"/>
    <property type="match status" value="1"/>
</dbReference>
<evidence type="ECO:0000256" key="5">
    <source>
        <dbReference type="ARBA" id="ARBA00023136"/>
    </source>
</evidence>
<evidence type="ECO:0000256" key="2">
    <source>
        <dbReference type="ARBA" id="ARBA00022475"/>
    </source>
</evidence>
<feature type="domain" description="Major facilitator superfamily (MFS) profile" evidence="7">
    <location>
        <begin position="9"/>
        <end position="415"/>
    </location>
</feature>
<dbReference type="Gene3D" id="1.20.1250.20">
    <property type="entry name" value="MFS general substrate transporter like domains"/>
    <property type="match status" value="2"/>
</dbReference>
<dbReference type="Proteomes" id="UP001601992">
    <property type="component" value="Unassembled WGS sequence"/>
</dbReference>
<dbReference type="InterPro" id="IPR011701">
    <property type="entry name" value="MFS"/>
</dbReference>
<keyword evidence="3 6" id="KW-0812">Transmembrane</keyword>
<dbReference type="PANTHER" id="PTHR11662:SF399">
    <property type="entry name" value="FI19708P1-RELATED"/>
    <property type="match status" value="1"/>
</dbReference>
<dbReference type="RefSeq" id="WP_387406879.1">
    <property type="nucleotide sequence ID" value="NZ_JBIAQY010000027.1"/>
</dbReference>
<feature type="transmembrane region" description="Helical" evidence="6">
    <location>
        <begin position="100"/>
        <end position="121"/>
    </location>
</feature>
<comment type="caution">
    <text evidence="8">The sequence shown here is derived from an EMBL/GenBank/DDBJ whole genome shotgun (WGS) entry which is preliminary data.</text>
</comment>
<protein>
    <submittedName>
        <fullName evidence="8">MFS transporter</fullName>
    </submittedName>
</protein>
<feature type="transmembrane region" description="Helical" evidence="6">
    <location>
        <begin position="42"/>
        <end position="63"/>
    </location>
</feature>
<dbReference type="InterPro" id="IPR000849">
    <property type="entry name" value="Sugar_P_transporter"/>
</dbReference>
<evidence type="ECO:0000259" key="7">
    <source>
        <dbReference type="PROSITE" id="PS50850"/>
    </source>
</evidence>
<comment type="subcellular location">
    <subcellularLocation>
        <location evidence="1">Cell membrane</location>
        <topology evidence="1">Multi-pass membrane protein</topology>
    </subcellularLocation>
</comment>
<organism evidence="8 9">
    <name type="scientific">Nocardia jiangxiensis</name>
    <dbReference type="NCBI Taxonomy" id="282685"/>
    <lineage>
        <taxon>Bacteria</taxon>
        <taxon>Bacillati</taxon>
        <taxon>Actinomycetota</taxon>
        <taxon>Actinomycetes</taxon>
        <taxon>Mycobacteriales</taxon>
        <taxon>Nocardiaceae</taxon>
        <taxon>Nocardia</taxon>
    </lineage>
</organism>
<dbReference type="CDD" id="cd17319">
    <property type="entry name" value="MFS_ExuT_GudP_like"/>
    <property type="match status" value="1"/>
</dbReference>
<feature type="transmembrane region" description="Helical" evidence="6">
    <location>
        <begin position="164"/>
        <end position="185"/>
    </location>
</feature>
<keyword evidence="5 6" id="KW-0472">Membrane</keyword>
<dbReference type="EMBL" id="JBIAQY010000027">
    <property type="protein sequence ID" value="MFF3574529.1"/>
    <property type="molecule type" value="Genomic_DNA"/>
</dbReference>
<feature type="transmembrane region" description="Helical" evidence="6">
    <location>
        <begin position="270"/>
        <end position="287"/>
    </location>
</feature>
<sequence>MRQHFRWATVAMIVVLVIINYIDRSAVSYAVKPLEAEFGIDSADYGVISSAFSIGYMVFAFLAGPLVDKFGPRRILLVGMVFWSVATAITPISGGFTGLLLIRIVLGAGEAPGFPAATRVISRWLPSVERGFALALVGGVAVSGSLLIGGPIVTQLIASLGWRGMFWVLAALGVLWALIAVGLLANTPAASPRVSEAERTYIESGQLAEETSERQEKVNWRRIFTNRNLWIVGVGYFAWGYIFWAFMYWLPEYLSTSYHLSVKQVGAFTVAPWAAGVVGALIGGVLVDKVYARTGRIRSRFTIMGIALLLAGAALIPIVSAPSLVTAVVFISIGVGCGFVTGGIWWVAAIDAEPSQPGTAAGFADACFALSGVAAPLVMGFIVQSTGTFASGFVVMVVLALLGAGLMLFGTREPEREPETTEAQATTIS</sequence>
<evidence type="ECO:0000256" key="6">
    <source>
        <dbReference type="SAM" id="Phobius"/>
    </source>
</evidence>
<name>A0ABW6SFV0_9NOCA</name>
<dbReference type="InterPro" id="IPR036259">
    <property type="entry name" value="MFS_trans_sf"/>
</dbReference>
<evidence type="ECO:0000313" key="9">
    <source>
        <dbReference type="Proteomes" id="UP001601992"/>
    </source>
</evidence>
<dbReference type="InterPro" id="IPR020846">
    <property type="entry name" value="MFS_dom"/>
</dbReference>
<feature type="transmembrane region" description="Helical" evidence="6">
    <location>
        <begin position="5"/>
        <end position="22"/>
    </location>
</feature>
<evidence type="ECO:0000256" key="3">
    <source>
        <dbReference type="ARBA" id="ARBA00022692"/>
    </source>
</evidence>
<feature type="transmembrane region" description="Helical" evidence="6">
    <location>
        <begin position="389"/>
        <end position="409"/>
    </location>
</feature>
<accession>A0ABW6SFV0</accession>
<dbReference type="SUPFAM" id="SSF103473">
    <property type="entry name" value="MFS general substrate transporter"/>
    <property type="match status" value="1"/>
</dbReference>
<keyword evidence="2" id="KW-1003">Cell membrane</keyword>
<feature type="transmembrane region" description="Helical" evidence="6">
    <location>
        <begin position="75"/>
        <end position="94"/>
    </location>
</feature>
<reference evidence="8 9" key="1">
    <citation type="submission" date="2024-10" db="EMBL/GenBank/DDBJ databases">
        <title>The Natural Products Discovery Center: Release of the First 8490 Sequenced Strains for Exploring Actinobacteria Biosynthetic Diversity.</title>
        <authorList>
            <person name="Kalkreuter E."/>
            <person name="Kautsar S.A."/>
            <person name="Yang D."/>
            <person name="Bader C.D."/>
            <person name="Teijaro C.N."/>
            <person name="Fluegel L."/>
            <person name="Davis C.M."/>
            <person name="Simpson J.R."/>
            <person name="Lauterbach L."/>
            <person name="Steele A.D."/>
            <person name="Gui C."/>
            <person name="Meng S."/>
            <person name="Li G."/>
            <person name="Viehrig K."/>
            <person name="Ye F."/>
            <person name="Su P."/>
            <person name="Kiefer A.F."/>
            <person name="Nichols A."/>
            <person name="Cepeda A.J."/>
            <person name="Yan W."/>
            <person name="Fan B."/>
            <person name="Jiang Y."/>
            <person name="Adhikari A."/>
            <person name="Zheng C.-J."/>
            <person name="Schuster L."/>
            <person name="Cowan T.M."/>
            <person name="Smanski M.J."/>
            <person name="Chevrette M.G."/>
            <person name="De Carvalho L.P.S."/>
            <person name="Shen B."/>
        </authorList>
    </citation>
    <scope>NUCLEOTIDE SEQUENCE [LARGE SCALE GENOMIC DNA]</scope>
    <source>
        <strain evidence="8 9">NPDC002593</strain>
    </source>
</reference>
<feature type="transmembrane region" description="Helical" evidence="6">
    <location>
        <begin position="360"/>
        <end position="383"/>
    </location>
</feature>